<feature type="signal peptide" evidence="1">
    <location>
        <begin position="1"/>
        <end position="36"/>
    </location>
</feature>
<keyword evidence="3" id="KW-1185">Reference proteome</keyword>
<sequence>MMTRQTRSRTNVASSTAMLALATFSCLVLMSNTMTAAADPSDYLGSGERHHVLRGDMPAGVIGQARLAGRGPVQNYFQPVAFSGPDGVGFSMPQGSELFGTEDPSLQVGLLIGGVYRFRITGIPDAEGAELYPTVELIDRIYPPPGLATTYPIPINLDRDDLEAALEGRLVTRVIYLEDPTTAFPLAETPQTSRAIELSEHQDALEVADRMGRPVAIVRIGSVAPPSAAALMPQFFFGYPAWTPIYQPEQGVQQ</sequence>
<evidence type="ECO:0000313" key="3">
    <source>
        <dbReference type="Proteomes" id="UP000011991"/>
    </source>
</evidence>
<organism evidence="2 3">
    <name type="scientific">Rhodopirellula maiorica SM1</name>
    <dbReference type="NCBI Taxonomy" id="1265738"/>
    <lineage>
        <taxon>Bacteria</taxon>
        <taxon>Pseudomonadati</taxon>
        <taxon>Planctomycetota</taxon>
        <taxon>Planctomycetia</taxon>
        <taxon>Pirellulales</taxon>
        <taxon>Pirellulaceae</taxon>
        <taxon>Novipirellula</taxon>
    </lineage>
</organism>
<dbReference type="PROSITE" id="PS51257">
    <property type="entry name" value="PROKAR_LIPOPROTEIN"/>
    <property type="match status" value="1"/>
</dbReference>
<proteinExistence type="predicted"/>
<protein>
    <submittedName>
        <fullName evidence="2">Putative secreted protein</fullName>
    </submittedName>
</protein>
<comment type="caution">
    <text evidence="2">The sequence shown here is derived from an EMBL/GenBank/DDBJ whole genome shotgun (WGS) entry which is preliminary data.</text>
</comment>
<dbReference type="Proteomes" id="UP000011991">
    <property type="component" value="Unassembled WGS sequence"/>
</dbReference>
<gene>
    <name evidence="2" type="ORF">RMSM_06055</name>
</gene>
<accession>M5RD77</accession>
<reference evidence="2 3" key="1">
    <citation type="journal article" date="2013" name="Mar. Genomics">
        <title>Expression of sulfatases in Rhodopirellula baltica and the diversity of sulfatases in the genus Rhodopirellula.</title>
        <authorList>
            <person name="Wegner C.E."/>
            <person name="Richter-Heitmann T."/>
            <person name="Klindworth A."/>
            <person name="Klockow C."/>
            <person name="Richter M."/>
            <person name="Achstetter T."/>
            <person name="Glockner F.O."/>
            <person name="Harder J."/>
        </authorList>
    </citation>
    <scope>NUCLEOTIDE SEQUENCE [LARGE SCALE GENOMIC DNA]</scope>
    <source>
        <strain evidence="2 3">SM1</strain>
    </source>
</reference>
<dbReference type="EMBL" id="ANOG01000874">
    <property type="protein sequence ID" value="EMI17026.1"/>
    <property type="molecule type" value="Genomic_DNA"/>
</dbReference>
<name>M5RD77_9BACT</name>
<dbReference type="AlphaFoldDB" id="M5RD77"/>
<feature type="chain" id="PRO_5004070429" evidence="1">
    <location>
        <begin position="37"/>
        <end position="254"/>
    </location>
</feature>
<evidence type="ECO:0000256" key="1">
    <source>
        <dbReference type="SAM" id="SignalP"/>
    </source>
</evidence>
<evidence type="ECO:0000313" key="2">
    <source>
        <dbReference type="EMBL" id="EMI17026.1"/>
    </source>
</evidence>
<dbReference type="PATRIC" id="fig|1265738.3.peg.6042"/>
<keyword evidence="1" id="KW-0732">Signal</keyword>